<name>A0A4Y2VYP7_ARAVE</name>
<protein>
    <submittedName>
        <fullName evidence="1">Uncharacterized protein</fullName>
    </submittedName>
</protein>
<feature type="non-terminal residue" evidence="1">
    <location>
        <position position="76"/>
    </location>
</feature>
<keyword evidence="2" id="KW-1185">Reference proteome</keyword>
<gene>
    <name evidence="1" type="ORF">AVEN_245190_1</name>
</gene>
<evidence type="ECO:0000313" key="1">
    <source>
        <dbReference type="EMBL" id="GBO29771.1"/>
    </source>
</evidence>
<evidence type="ECO:0000313" key="2">
    <source>
        <dbReference type="Proteomes" id="UP000499080"/>
    </source>
</evidence>
<sequence>MQSILCGLLRSPTASTSLLPAFKALLPASPRLFTGRISVFMARQSAGYTGNSPTNRRLEAVVVVGHKMKKFKAYKL</sequence>
<comment type="caution">
    <text evidence="1">The sequence shown here is derived from an EMBL/GenBank/DDBJ whole genome shotgun (WGS) entry which is preliminary data.</text>
</comment>
<dbReference type="Proteomes" id="UP000499080">
    <property type="component" value="Unassembled WGS sequence"/>
</dbReference>
<dbReference type="EMBL" id="BGPR01052955">
    <property type="protein sequence ID" value="GBO29771.1"/>
    <property type="molecule type" value="Genomic_DNA"/>
</dbReference>
<proteinExistence type="predicted"/>
<reference evidence="1 2" key="1">
    <citation type="journal article" date="2019" name="Sci. Rep.">
        <title>Orb-weaving spider Araneus ventricosus genome elucidates the spidroin gene catalogue.</title>
        <authorList>
            <person name="Kono N."/>
            <person name="Nakamura H."/>
            <person name="Ohtoshi R."/>
            <person name="Moran D.A.P."/>
            <person name="Shinohara A."/>
            <person name="Yoshida Y."/>
            <person name="Fujiwara M."/>
            <person name="Mori M."/>
            <person name="Tomita M."/>
            <person name="Arakawa K."/>
        </authorList>
    </citation>
    <scope>NUCLEOTIDE SEQUENCE [LARGE SCALE GENOMIC DNA]</scope>
</reference>
<dbReference type="AlphaFoldDB" id="A0A4Y2VYP7"/>
<organism evidence="1 2">
    <name type="scientific">Araneus ventricosus</name>
    <name type="common">Orbweaver spider</name>
    <name type="synonym">Epeira ventricosa</name>
    <dbReference type="NCBI Taxonomy" id="182803"/>
    <lineage>
        <taxon>Eukaryota</taxon>
        <taxon>Metazoa</taxon>
        <taxon>Ecdysozoa</taxon>
        <taxon>Arthropoda</taxon>
        <taxon>Chelicerata</taxon>
        <taxon>Arachnida</taxon>
        <taxon>Araneae</taxon>
        <taxon>Araneomorphae</taxon>
        <taxon>Entelegynae</taxon>
        <taxon>Araneoidea</taxon>
        <taxon>Araneidae</taxon>
        <taxon>Araneus</taxon>
    </lineage>
</organism>
<accession>A0A4Y2VYP7</accession>